<name>A0A0H1B979_9EURO</name>
<evidence type="ECO:0008006" key="4">
    <source>
        <dbReference type="Google" id="ProtNLM"/>
    </source>
</evidence>
<evidence type="ECO:0000313" key="3">
    <source>
        <dbReference type="Proteomes" id="UP000053573"/>
    </source>
</evidence>
<dbReference type="GO" id="GO:0005634">
    <property type="term" value="C:nucleus"/>
    <property type="evidence" value="ECO:0007669"/>
    <property type="project" value="TreeGrafter"/>
</dbReference>
<comment type="caution">
    <text evidence="2">The sequence shown here is derived from an EMBL/GenBank/DDBJ whole genome shotgun (WGS) entry which is preliminary data.</text>
</comment>
<dbReference type="AlphaFoldDB" id="A0A0H1B979"/>
<evidence type="ECO:0000313" key="2">
    <source>
        <dbReference type="EMBL" id="KLJ07653.1"/>
    </source>
</evidence>
<feature type="compositionally biased region" description="Polar residues" evidence="1">
    <location>
        <begin position="284"/>
        <end position="298"/>
    </location>
</feature>
<dbReference type="InterPro" id="IPR018800">
    <property type="entry name" value="PRCC"/>
</dbReference>
<sequence length="438" mass="46487">MALVSYSDSEGSDPESAPTTQLFEKKKTAGPTAPSSSREPSKPTFQPLTDRRNPRKILVSLPDADKHAKSEAQQNDSDGPARKRPRITAQGGALSGFNSFLPAPKRKGPVKPGLDKKSDGTAAPRKVFSLKTGAEPGFDRQADAQMKWDLNGGGPGAMGEEAKDGVADGYSNGVTEPVKEKVEEPAVKPKGNAMMFKPLSVARSTTKKKKVRTTAVPPPQTTSSGDGGKPVYETMTTAGQMKAGDTISKPAPKPKINLFGFGKEEEQAPPALPSSSAPYIPLVYNTSSEPQHDPSTIMPTEPSGLPPSARGPEQHHQQPQTLASIADDLNLTPAQKRQLLGRQGASSSVSGAAGAKQSNPNIITFNTDQEYSSNNAFLHTASEAELAAQQHNPVRSIAPGKHSLQQLVNAVGNQREALEESFATGKRNKREAGNKYGW</sequence>
<feature type="compositionally biased region" description="Low complexity" evidence="1">
    <location>
        <begin position="344"/>
        <end position="355"/>
    </location>
</feature>
<feature type="region of interest" description="Disordered" evidence="1">
    <location>
        <begin position="1"/>
        <end position="323"/>
    </location>
</feature>
<dbReference type="STRING" id="2060906.A0A0H1B979"/>
<proteinExistence type="predicted"/>
<evidence type="ECO:0000256" key="1">
    <source>
        <dbReference type="SAM" id="MobiDB-lite"/>
    </source>
</evidence>
<dbReference type="PANTHER" id="PTHR13621:SF2">
    <property type="entry name" value="PROLINE-RICH PROTEIN PRCC"/>
    <property type="match status" value="1"/>
</dbReference>
<reference evidence="3" key="1">
    <citation type="journal article" date="2015" name="PLoS Genet.">
        <title>The dynamic genome and transcriptome of the human fungal pathogen Blastomyces and close relative Emmonsia.</title>
        <authorList>
            <person name="Munoz J.F."/>
            <person name="Gauthier G.M."/>
            <person name="Desjardins C.A."/>
            <person name="Gallo J.E."/>
            <person name="Holder J."/>
            <person name="Sullivan T.D."/>
            <person name="Marty A.J."/>
            <person name="Carmen J.C."/>
            <person name="Chen Z."/>
            <person name="Ding L."/>
            <person name="Gujja S."/>
            <person name="Magrini V."/>
            <person name="Misas E."/>
            <person name="Mitreva M."/>
            <person name="Priest M."/>
            <person name="Saif S."/>
            <person name="Whiston E.A."/>
            <person name="Young S."/>
            <person name="Zeng Q."/>
            <person name="Goldman W.E."/>
            <person name="Mardis E.R."/>
            <person name="Taylor J.W."/>
            <person name="McEwen J.G."/>
            <person name="Clay O.K."/>
            <person name="Klein B.S."/>
            <person name="Cuomo C.A."/>
        </authorList>
    </citation>
    <scope>NUCLEOTIDE SEQUENCE [LARGE SCALE GENOMIC DNA]</scope>
    <source>
        <strain evidence="3">UAMH 139</strain>
    </source>
</reference>
<gene>
    <name evidence="2" type="ORF">EMPG_16879</name>
</gene>
<feature type="compositionally biased region" description="Basic and acidic residues" evidence="1">
    <location>
        <begin position="177"/>
        <end position="187"/>
    </location>
</feature>
<organism evidence="2 3">
    <name type="scientific">Blastomyces silverae</name>
    <dbReference type="NCBI Taxonomy" id="2060906"/>
    <lineage>
        <taxon>Eukaryota</taxon>
        <taxon>Fungi</taxon>
        <taxon>Dikarya</taxon>
        <taxon>Ascomycota</taxon>
        <taxon>Pezizomycotina</taxon>
        <taxon>Eurotiomycetes</taxon>
        <taxon>Eurotiomycetidae</taxon>
        <taxon>Onygenales</taxon>
        <taxon>Ajellomycetaceae</taxon>
        <taxon>Blastomyces</taxon>
    </lineage>
</organism>
<dbReference type="PANTHER" id="PTHR13621">
    <property type="entry name" value="PROLINE-RICH PROTEIN PRCC"/>
    <property type="match status" value="1"/>
</dbReference>
<dbReference type="Proteomes" id="UP000053573">
    <property type="component" value="Unassembled WGS sequence"/>
</dbReference>
<dbReference type="Pfam" id="PF10253">
    <property type="entry name" value="PRCC"/>
    <property type="match status" value="1"/>
</dbReference>
<accession>A0A0H1B979</accession>
<feature type="region of interest" description="Disordered" evidence="1">
    <location>
        <begin position="338"/>
        <end position="361"/>
    </location>
</feature>
<feature type="compositionally biased region" description="Polar residues" evidence="1">
    <location>
        <begin position="33"/>
        <end position="47"/>
    </location>
</feature>
<dbReference type="OrthoDB" id="2555634at2759"/>
<dbReference type="EMBL" id="LDEV01002784">
    <property type="protein sequence ID" value="KLJ07653.1"/>
    <property type="molecule type" value="Genomic_DNA"/>
</dbReference>
<keyword evidence="3" id="KW-1185">Reference proteome</keyword>
<protein>
    <recommendedName>
        <fullName evidence="4">Mitotic checkpoint regulator, MAD2B-interacting-domain-containing protein</fullName>
    </recommendedName>
</protein>